<accession>A0A061R367</accession>
<gene>
    <name evidence="1" type="ORF">TSPGSL018_17093</name>
</gene>
<dbReference type="EMBL" id="GBEZ01021797">
    <property type="protein sequence ID" value="JAC64986.1"/>
    <property type="molecule type" value="Transcribed_RNA"/>
</dbReference>
<protein>
    <submittedName>
        <fullName evidence="1">Uncharacterized protein</fullName>
    </submittedName>
</protein>
<feature type="non-terminal residue" evidence="1">
    <location>
        <position position="98"/>
    </location>
</feature>
<name>A0A061R367_9CHLO</name>
<dbReference type="AlphaFoldDB" id="A0A061R367"/>
<evidence type="ECO:0000313" key="1">
    <source>
        <dbReference type="EMBL" id="JAC64986.1"/>
    </source>
</evidence>
<proteinExistence type="predicted"/>
<feature type="non-terminal residue" evidence="1">
    <location>
        <position position="1"/>
    </location>
</feature>
<sequence>LWCLKGPHKKKEASAAGLLHTEDPVVCVSTGAGAGDDGAGAFAVVAVTSGGEAFVWDCAGGSKPRTAEGVLAARVRVRPSESSSDEGVLSAMLIGSGS</sequence>
<reference evidence="1" key="1">
    <citation type="submission" date="2014-05" db="EMBL/GenBank/DDBJ databases">
        <title>The transcriptome of the halophilic microalga Tetraselmis sp. GSL018 isolated from the Great Salt Lake, Utah.</title>
        <authorList>
            <person name="Jinkerson R.E."/>
            <person name="D'Adamo S."/>
            <person name="Posewitz M.C."/>
        </authorList>
    </citation>
    <scope>NUCLEOTIDE SEQUENCE</scope>
    <source>
        <strain evidence="1">GSL018</strain>
    </source>
</reference>
<organism evidence="1">
    <name type="scientific">Tetraselmis sp. GSL018</name>
    <dbReference type="NCBI Taxonomy" id="582737"/>
    <lineage>
        <taxon>Eukaryota</taxon>
        <taxon>Viridiplantae</taxon>
        <taxon>Chlorophyta</taxon>
        <taxon>core chlorophytes</taxon>
        <taxon>Chlorodendrophyceae</taxon>
        <taxon>Chlorodendrales</taxon>
        <taxon>Chlorodendraceae</taxon>
        <taxon>Tetraselmis</taxon>
    </lineage>
</organism>